<dbReference type="EMBL" id="JAAAID010004137">
    <property type="protein sequence ID" value="KAF9994172.1"/>
    <property type="molecule type" value="Genomic_DNA"/>
</dbReference>
<feature type="non-terminal residue" evidence="2">
    <location>
        <position position="69"/>
    </location>
</feature>
<protein>
    <submittedName>
        <fullName evidence="2">Uncharacterized protein</fullName>
    </submittedName>
</protein>
<feature type="compositionally biased region" description="Polar residues" evidence="1">
    <location>
        <begin position="42"/>
        <end position="69"/>
    </location>
</feature>
<keyword evidence="3" id="KW-1185">Reference proteome</keyword>
<accession>A0A9P6MDX7</accession>
<evidence type="ECO:0000313" key="2">
    <source>
        <dbReference type="EMBL" id="KAF9994172.1"/>
    </source>
</evidence>
<dbReference type="AlphaFoldDB" id="A0A9P6MDX7"/>
<gene>
    <name evidence="2" type="ORF">BGZ80_007899</name>
</gene>
<sequence length="69" mass="7438">MVIDHQGSREDMPGEGQGYTDHSILDECALVPYHLSHVDHQASPNSKGHDVTSTGQQSTHSGEPNVVTD</sequence>
<feature type="compositionally biased region" description="Basic and acidic residues" evidence="1">
    <location>
        <begin position="1"/>
        <end position="12"/>
    </location>
</feature>
<evidence type="ECO:0000256" key="1">
    <source>
        <dbReference type="SAM" id="MobiDB-lite"/>
    </source>
</evidence>
<feature type="region of interest" description="Disordered" evidence="1">
    <location>
        <begin position="1"/>
        <end position="21"/>
    </location>
</feature>
<feature type="region of interest" description="Disordered" evidence="1">
    <location>
        <begin position="36"/>
        <end position="69"/>
    </location>
</feature>
<comment type="caution">
    <text evidence="2">The sequence shown here is derived from an EMBL/GenBank/DDBJ whole genome shotgun (WGS) entry which is preliminary data.</text>
</comment>
<evidence type="ECO:0000313" key="3">
    <source>
        <dbReference type="Proteomes" id="UP000703661"/>
    </source>
</evidence>
<name>A0A9P6MDX7_9FUNG</name>
<organism evidence="2 3">
    <name type="scientific">Entomortierella chlamydospora</name>
    <dbReference type="NCBI Taxonomy" id="101097"/>
    <lineage>
        <taxon>Eukaryota</taxon>
        <taxon>Fungi</taxon>
        <taxon>Fungi incertae sedis</taxon>
        <taxon>Mucoromycota</taxon>
        <taxon>Mortierellomycotina</taxon>
        <taxon>Mortierellomycetes</taxon>
        <taxon>Mortierellales</taxon>
        <taxon>Mortierellaceae</taxon>
        <taxon>Entomortierella</taxon>
    </lineage>
</organism>
<reference evidence="2" key="1">
    <citation type="journal article" date="2020" name="Fungal Divers.">
        <title>Resolving the Mortierellaceae phylogeny through synthesis of multi-gene phylogenetics and phylogenomics.</title>
        <authorList>
            <person name="Vandepol N."/>
            <person name="Liber J."/>
            <person name="Desiro A."/>
            <person name="Na H."/>
            <person name="Kennedy M."/>
            <person name="Barry K."/>
            <person name="Grigoriev I.V."/>
            <person name="Miller A.N."/>
            <person name="O'Donnell K."/>
            <person name="Stajich J.E."/>
            <person name="Bonito G."/>
        </authorList>
    </citation>
    <scope>NUCLEOTIDE SEQUENCE</scope>
    <source>
        <strain evidence="2">NRRL 2769</strain>
    </source>
</reference>
<dbReference type="Proteomes" id="UP000703661">
    <property type="component" value="Unassembled WGS sequence"/>
</dbReference>
<proteinExistence type="predicted"/>